<dbReference type="AlphaFoldDB" id="A0AAW1UVI9"/>
<feature type="compositionally biased region" description="Basic residues" evidence="8">
    <location>
        <begin position="1"/>
        <end position="44"/>
    </location>
</feature>
<evidence type="ECO:0000256" key="5">
    <source>
        <dbReference type="ARBA" id="ARBA00032701"/>
    </source>
</evidence>
<evidence type="ECO:0000256" key="8">
    <source>
        <dbReference type="SAM" id="MobiDB-lite"/>
    </source>
</evidence>
<name>A0AAW1UVI9_9CUCU</name>
<keyword evidence="12" id="KW-1185">Reference proteome</keyword>
<dbReference type="SUPFAM" id="SSF48371">
    <property type="entry name" value="ARM repeat"/>
    <property type="match status" value="1"/>
</dbReference>
<evidence type="ECO:0000256" key="1">
    <source>
        <dbReference type="ARBA" id="ARBA00004604"/>
    </source>
</evidence>
<comment type="caution">
    <text evidence="11">The sequence shown here is derived from an EMBL/GenBank/DDBJ whole genome shotgun (WGS) entry which is preliminary data.</text>
</comment>
<reference evidence="11 12" key="1">
    <citation type="submission" date="2023-03" db="EMBL/GenBank/DDBJ databases">
        <title>Genome insight into feeding habits of ladybird beetles.</title>
        <authorList>
            <person name="Li H.-S."/>
            <person name="Huang Y.-H."/>
            <person name="Pang H."/>
        </authorList>
    </citation>
    <scope>NUCLEOTIDE SEQUENCE [LARGE SCALE GENOMIC DNA]</scope>
    <source>
        <strain evidence="11">SYSU_2023b</strain>
        <tissue evidence="11">Whole body</tissue>
    </source>
</reference>
<feature type="region of interest" description="Disordered" evidence="8">
    <location>
        <begin position="1"/>
        <end position="69"/>
    </location>
</feature>
<feature type="compositionally biased region" description="Acidic residues" evidence="8">
    <location>
        <begin position="60"/>
        <end position="69"/>
    </location>
</feature>
<evidence type="ECO:0000259" key="10">
    <source>
        <dbReference type="Pfam" id="PF07540"/>
    </source>
</evidence>
<dbReference type="InterPro" id="IPR016903">
    <property type="entry name" value="Nucleolar_cplx-assoc_3"/>
</dbReference>
<feature type="coiled-coil region" evidence="7">
    <location>
        <begin position="451"/>
        <end position="479"/>
    </location>
</feature>
<organism evidence="11 12">
    <name type="scientific">Henosepilachna vigintioctopunctata</name>
    <dbReference type="NCBI Taxonomy" id="420089"/>
    <lineage>
        <taxon>Eukaryota</taxon>
        <taxon>Metazoa</taxon>
        <taxon>Ecdysozoa</taxon>
        <taxon>Arthropoda</taxon>
        <taxon>Hexapoda</taxon>
        <taxon>Insecta</taxon>
        <taxon>Pterygota</taxon>
        <taxon>Neoptera</taxon>
        <taxon>Endopterygota</taxon>
        <taxon>Coleoptera</taxon>
        <taxon>Polyphaga</taxon>
        <taxon>Cucujiformia</taxon>
        <taxon>Coccinelloidea</taxon>
        <taxon>Coccinellidae</taxon>
        <taxon>Epilachninae</taxon>
        <taxon>Epilachnini</taxon>
        <taxon>Henosepilachna</taxon>
    </lineage>
</organism>
<dbReference type="GO" id="GO:0005730">
    <property type="term" value="C:nucleolus"/>
    <property type="evidence" value="ECO:0007669"/>
    <property type="project" value="UniProtKB-SubCell"/>
</dbReference>
<dbReference type="GO" id="GO:0006270">
    <property type="term" value="P:DNA replication initiation"/>
    <property type="evidence" value="ECO:0007669"/>
    <property type="project" value="TreeGrafter"/>
</dbReference>
<dbReference type="InterPro" id="IPR011501">
    <property type="entry name" value="Noc3_N"/>
</dbReference>
<keyword evidence="3 7" id="KW-0175">Coiled coil</keyword>
<evidence type="ECO:0000256" key="3">
    <source>
        <dbReference type="ARBA" id="ARBA00023054"/>
    </source>
</evidence>
<feature type="compositionally biased region" description="Basic and acidic residues" evidence="8">
    <location>
        <begin position="45"/>
        <end position="58"/>
    </location>
</feature>
<comment type="subcellular location">
    <subcellularLocation>
        <location evidence="1">Nucleus</location>
        <location evidence="1">Nucleolus</location>
    </subcellularLocation>
</comment>
<accession>A0AAW1UVI9</accession>
<feature type="compositionally biased region" description="Acidic residues" evidence="8">
    <location>
        <begin position="154"/>
        <end position="180"/>
    </location>
</feature>
<feature type="domain" description="CCAAT-binding factor" evidence="9">
    <location>
        <begin position="546"/>
        <end position="700"/>
    </location>
</feature>
<dbReference type="PANTHER" id="PTHR14428:SF5">
    <property type="entry name" value="NUCLEOLAR COMPLEX PROTEIN 3 HOMOLOG"/>
    <property type="match status" value="1"/>
</dbReference>
<dbReference type="InterPro" id="IPR005612">
    <property type="entry name" value="CCAAT-binding_factor"/>
</dbReference>
<evidence type="ECO:0000313" key="12">
    <source>
        <dbReference type="Proteomes" id="UP001431783"/>
    </source>
</evidence>
<dbReference type="GO" id="GO:0003682">
    <property type="term" value="F:chromatin binding"/>
    <property type="evidence" value="ECO:0007669"/>
    <property type="project" value="TreeGrafter"/>
</dbReference>
<dbReference type="Proteomes" id="UP001431783">
    <property type="component" value="Unassembled WGS sequence"/>
</dbReference>
<dbReference type="Pfam" id="PF03914">
    <property type="entry name" value="CBF"/>
    <property type="match status" value="1"/>
</dbReference>
<evidence type="ECO:0000256" key="6">
    <source>
        <dbReference type="ARBA" id="ARBA00032937"/>
    </source>
</evidence>
<evidence type="ECO:0000313" key="11">
    <source>
        <dbReference type="EMBL" id="KAK9883997.1"/>
    </source>
</evidence>
<evidence type="ECO:0000256" key="7">
    <source>
        <dbReference type="SAM" id="Coils"/>
    </source>
</evidence>
<dbReference type="Pfam" id="PF07540">
    <property type="entry name" value="NOC3p"/>
    <property type="match status" value="1"/>
</dbReference>
<dbReference type="PANTHER" id="PTHR14428">
    <property type="entry name" value="NUCLEOLAR COMPLEX PROTEIN 3"/>
    <property type="match status" value="1"/>
</dbReference>
<comment type="similarity">
    <text evidence="2">Belongs to the CBF/MAK21 family.</text>
</comment>
<keyword evidence="4" id="KW-0539">Nucleus</keyword>
<feature type="domain" description="Nucleolar complex-associated protein 3 N-terminal" evidence="10">
    <location>
        <begin position="208"/>
        <end position="300"/>
    </location>
</feature>
<feature type="region of interest" description="Disordered" evidence="8">
    <location>
        <begin position="154"/>
        <end position="186"/>
    </location>
</feature>
<evidence type="ECO:0000256" key="2">
    <source>
        <dbReference type="ARBA" id="ARBA00007797"/>
    </source>
</evidence>
<gene>
    <name evidence="11" type="ORF">WA026_004932</name>
</gene>
<proteinExistence type="inferred from homology"/>
<sequence length="783" mass="90185">MAVSKKSKVSKTKQKNFKKSGIVKKNAVKTKKSGTPKSKKFPKKIKNDILPKTEKNLEEQSAESDDGEDLLDMVDKDDLDFLDNAFAKGSYNLLNDVNYRPPKCKKRKVEDNGEILEMEYEEQRQEPSVNREYRNVLPIKTKDGFIPQQVFEEAVSEDEELENKTEEGEEMLEDEGSFEESENKEQDISQPISAAKLLSRRTKLLSQKRLEIGVLSAQVLETPDEKISNLSLLLKCMDEKTPEIYLTIRKLAIASLLEVFKDIVPSYKIRNHKDENVLLKKTTLKLRKFETELLQHYKSYLRKLEKFCMVLQKKKGKSNKIWKEAEVLGKLALHSMCDLFVNQPYFNFAENIAQVVIPFLNHPNASIRTIVKSAIAAIFETDKKKEITLRILRIIYHYLKKHARYSGLEILEVLLVLRLTPGNLEKSKELDMKQKKLMSKKQNVLQISKKERKRSKQLKRLENELLETKAEENQQAKEKNVTEATKIVFSIFFMILKNPTNNKAVGICLEGLAKYAHCINLEYYIDIVNLIDELLKNESLLLPQKLNCIKTVFTILNGQGESLDIDPTRFYNNLFKNLMHISANSDIQDLQKNIIKILADSLIKRKKKINNKRMIGFMKRLSILSLQLLHPGTLGLLVIITNIMRSNKTVDILLDADSKDCHGIYMPEFEDPEYTNASSTALYELSLLHKHYHPIVRKFADYIAHGVPITGEGCLAPELSKLMPEEIFQNFDMTDLTFNPSVPVPKKIQSKARRKDDHFLNSSFEQYCKGYARSQLTKGKVCI</sequence>
<dbReference type="EMBL" id="JARQZJ010000092">
    <property type="protein sequence ID" value="KAK9883997.1"/>
    <property type="molecule type" value="Genomic_DNA"/>
</dbReference>
<protein>
    <recommendedName>
        <fullName evidence="6">NOC3-like protein</fullName>
    </recommendedName>
    <alternativeName>
        <fullName evidence="5">Nucleolar complex-associated protein 3-like protein</fullName>
    </alternativeName>
</protein>
<dbReference type="InterPro" id="IPR016024">
    <property type="entry name" value="ARM-type_fold"/>
</dbReference>
<evidence type="ECO:0000259" key="9">
    <source>
        <dbReference type="Pfam" id="PF03914"/>
    </source>
</evidence>
<evidence type="ECO:0000256" key="4">
    <source>
        <dbReference type="ARBA" id="ARBA00023242"/>
    </source>
</evidence>